<proteinExistence type="predicted"/>
<dbReference type="InterPro" id="IPR029055">
    <property type="entry name" value="Ntn_hydrolases_N"/>
</dbReference>
<name>A0A8G2EUR2_9PROT</name>
<dbReference type="AlphaFoldDB" id="A0A8G2EUR2"/>
<dbReference type="RefSeq" id="WP_093149361.1">
    <property type="nucleotide sequence ID" value="NZ_FNBW01000004.1"/>
</dbReference>
<dbReference type="PANTHER" id="PTHR43881">
    <property type="entry name" value="GAMMA-GLUTAMYLTRANSPEPTIDASE (AFU_ORTHOLOGUE AFUA_4G13580)"/>
    <property type="match status" value="1"/>
</dbReference>
<comment type="caution">
    <text evidence="1">The sequence shown here is derived from an EMBL/GenBank/DDBJ whole genome shotgun (WGS) entry which is preliminary data.</text>
</comment>
<dbReference type="InterPro" id="IPR052896">
    <property type="entry name" value="GGT-like_enzyme"/>
</dbReference>
<evidence type="ECO:0000313" key="2">
    <source>
        <dbReference type="Proteomes" id="UP000198615"/>
    </source>
</evidence>
<accession>A0A8G2EUR2</accession>
<reference evidence="1 2" key="1">
    <citation type="submission" date="2016-10" db="EMBL/GenBank/DDBJ databases">
        <authorList>
            <person name="Varghese N."/>
            <person name="Submissions S."/>
        </authorList>
    </citation>
    <scope>NUCLEOTIDE SEQUENCE [LARGE SCALE GENOMIC DNA]</scope>
    <source>
        <strain evidence="1 2">DSM 18839</strain>
    </source>
</reference>
<dbReference type="PRINTS" id="PR01210">
    <property type="entry name" value="GGTRANSPTASE"/>
</dbReference>
<dbReference type="PANTHER" id="PTHR43881:SF1">
    <property type="entry name" value="GAMMA-GLUTAMYLTRANSPEPTIDASE (AFU_ORTHOLOGUE AFUA_4G13580)"/>
    <property type="match status" value="1"/>
</dbReference>
<evidence type="ECO:0000313" key="1">
    <source>
        <dbReference type="EMBL" id="SDF51785.1"/>
    </source>
</evidence>
<dbReference type="EMBL" id="FNBW01000004">
    <property type="protein sequence ID" value="SDF51785.1"/>
    <property type="molecule type" value="Genomic_DNA"/>
</dbReference>
<protein>
    <submittedName>
        <fullName evidence="1">Gamma-glutamyltranspeptidase / glutathione hydrolase</fullName>
    </submittedName>
</protein>
<gene>
    <name evidence="1" type="ORF">SAMN05660686_01514</name>
</gene>
<dbReference type="Pfam" id="PF01019">
    <property type="entry name" value="G_glu_transpept"/>
    <property type="match status" value="1"/>
</dbReference>
<keyword evidence="2" id="KW-1185">Reference proteome</keyword>
<sequence>MAKLAFTTRPELQGKFGMVTTTHWLASAAGMAMLEKGGNAFDAAIAAGFALQVAEPHLNGPGGELPAVFFANKDGKPRVLCAQGSAPAGATIDAFQKLGLDLIPGSGLLPAVVPGAFDGWLKLLADYGTLSLREVLAYAIDYAEQGVPVLPKIAEFASRVAPLFREHWPSSAEVYLKGGNPPAVGEWMTNRTLAATYRRILDEAEASSGDRLRQIETARDIWYKGWVADAIDRFYRNETLLDSSGRAHSGLMTGDDLAAWSARYEDPVTLDYGRYTVCKCGFWSQGPVLLQQLALLRDMGLSDMDAAGPEFVHTVVEAAKLAFADREAWYGDPDFTDVPADVLLSDAYARERRALMGDTASLDLRPGSPLGRNPNIAAALAADGDPGAIGHYWSLGEPTVTPMGEARGDTVHIDVIDRDGNMISCTPSGGWLQSAPVVPELGFCMSVRGQMFWLDGDAATSLEPGKRPRTTLSPSLAMRDGEPYMVWGTPGGDQQDQWSLLLFLHHVEHGMNLQEAIDTPAFHSEHFPGSFWPRARHPGKLAVEGRFGARTIDTLKAQGHKVQVGGDWSEGRLTAAAKDGDVLKAAANARGMQGYAAGR</sequence>
<dbReference type="SUPFAM" id="SSF56235">
    <property type="entry name" value="N-terminal nucleophile aminohydrolases (Ntn hydrolases)"/>
    <property type="match status" value="1"/>
</dbReference>
<dbReference type="GO" id="GO:0016787">
    <property type="term" value="F:hydrolase activity"/>
    <property type="evidence" value="ECO:0007669"/>
    <property type="project" value="UniProtKB-KW"/>
</dbReference>
<dbReference type="Proteomes" id="UP000198615">
    <property type="component" value="Unassembled WGS sequence"/>
</dbReference>
<dbReference type="InterPro" id="IPR043138">
    <property type="entry name" value="GGT_lsub"/>
</dbReference>
<organism evidence="1 2">
    <name type="scientific">Thalassobaculum litoreum DSM 18839</name>
    <dbReference type="NCBI Taxonomy" id="1123362"/>
    <lineage>
        <taxon>Bacteria</taxon>
        <taxon>Pseudomonadati</taxon>
        <taxon>Pseudomonadota</taxon>
        <taxon>Alphaproteobacteria</taxon>
        <taxon>Rhodospirillales</taxon>
        <taxon>Thalassobaculaceae</taxon>
        <taxon>Thalassobaculum</taxon>
    </lineage>
</organism>
<keyword evidence="1" id="KW-0378">Hydrolase</keyword>
<dbReference type="OrthoDB" id="9781342at2"/>
<dbReference type="InterPro" id="IPR043137">
    <property type="entry name" value="GGT_ssub_C"/>
</dbReference>
<dbReference type="Gene3D" id="1.10.246.130">
    <property type="match status" value="1"/>
</dbReference>
<dbReference type="Gene3D" id="3.60.20.40">
    <property type="match status" value="1"/>
</dbReference>